<dbReference type="PIRSF" id="PIRSF001112">
    <property type="entry name" value="Epoxide_hydrolase"/>
    <property type="match status" value="1"/>
</dbReference>
<dbReference type="GO" id="GO:0016787">
    <property type="term" value="F:hydrolase activity"/>
    <property type="evidence" value="ECO:0007669"/>
    <property type="project" value="UniProtKB-KW"/>
</dbReference>
<keyword evidence="6" id="KW-1185">Reference proteome</keyword>
<evidence type="ECO:0000256" key="2">
    <source>
        <dbReference type="ARBA" id="ARBA00022797"/>
    </source>
</evidence>
<dbReference type="RefSeq" id="WP_378137100.1">
    <property type="nucleotide sequence ID" value="NZ_JBHSMI010000029.1"/>
</dbReference>
<dbReference type="Pfam" id="PF06441">
    <property type="entry name" value="EHN"/>
    <property type="match status" value="1"/>
</dbReference>
<reference evidence="6" key="1">
    <citation type="journal article" date="2019" name="Int. J. Syst. Evol. Microbiol.">
        <title>The Global Catalogue of Microorganisms (GCM) 10K type strain sequencing project: providing services to taxonomists for standard genome sequencing and annotation.</title>
        <authorList>
            <consortium name="The Broad Institute Genomics Platform"/>
            <consortium name="The Broad Institute Genome Sequencing Center for Infectious Disease"/>
            <person name="Wu L."/>
            <person name="Ma J."/>
        </authorList>
    </citation>
    <scope>NUCLEOTIDE SEQUENCE [LARGE SCALE GENOMIC DNA]</scope>
    <source>
        <strain evidence="6">CGMCC 1.18575</strain>
    </source>
</reference>
<evidence type="ECO:0000313" key="6">
    <source>
        <dbReference type="Proteomes" id="UP001596113"/>
    </source>
</evidence>
<comment type="caution">
    <text evidence="5">The sequence shown here is derived from an EMBL/GenBank/DDBJ whole genome shotgun (WGS) entry which is preliminary data.</text>
</comment>
<comment type="similarity">
    <text evidence="1">Belongs to the peptidase S33 family.</text>
</comment>
<dbReference type="InterPro" id="IPR016292">
    <property type="entry name" value="Epoxide_hydrolase"/>
</dbReference>
<evidence type="ECO:0000256" key="3">
    <source>
        <dbReference type="ARBA" id="ARBA00022801"/>
    </source>
</evidence>
<organism evidence="5 6">
    <name type="scientific">Cohnella soli</name>
    <dbReference type="NCBI Taxonomy" id="425005"/>
    <lineage>
        <taxon>Bacteria</taxon>
        <taxon>Bacillati</taxon>
        <taxon>Bacillota</taxon>
        <taxon>Bacilli</taxon>
        <taxon>Bacillales</taxon>
        <taxon>Paenibacillaceae</taxon>
        <taxon>Cohnella</taxon>
    </lineage>
</organism>
<dbReference type="InterPro" id="IPR010497">
    <property type="entry name" value="Epoxide_hydro_N"/>
</dbReference>
<keyword evidence="3 5" id="KW-0378">Hydrolase</keyword>
<dbReference type="SUPFAM" id="SSF53474">
    <property type="entry name" value="alpha/beta-Hydrolases"/>
    <property type="match status" value="1"/>
</dbReference>
<evidence type="ECO:0000256" key="1">
    <source>
        <dbReference type="ARBA" id="ARBA00010088"/>
    </source>
</evidence>
<gene>
    <name evidence="5" type="ORF">ACFPOF_21705</name>
</gene>
<dbReference type="InterPro" id="IPR000639">
    <property type="entry name" value="Epox_hydrolase-like"/>
</dbReference>
<dbReference type="PRINTS" id="PR00412">
    <property type="entry name" value="EPOXHYDRLASE"/>
</dbReference>
<dbReference type="PANTHER" id="PTHR21661:SF35">
    <property type="entry name" value="EPOXIDE HYDROLASE"/>
    <property type="match status" value="1"/>
</dbReference>
<accession>A0ABW0I243</accession>
<dbReference type="EC" id="3.-.-.-" evidence="5"/>
<protein>
    <submittedName>
        <fullName evidence="5">Epoxide hydrolase family protein</fullName>
        <ecNumber evidence="5">3.-.-.-</ecNumber>
    </submittedName>
</protein>
<dbReference type="Proteomes" id="UP001596113">
    <property type="component" value="Unassembled WGS sequence"/>
</dbReference>
<name>A0ABW0I243_9BACL</name>
<feature type="domain" description="Epoxide hydrolase N-terminal" evidence="4">
    <location>
        <begin position="3"/>
        <end position="106"/>
    </location>
</feature>
<dbReference type="EMBL" id="JBHSMI010000029">
    <property type="protein sequence ID" value="MFC5405367.1"/>
    <property type="molecule type" value="Genomic_DNA"/>
</dbReference>
<dbReference type="InterPro" id="IPR029058">
    <property type="entry name" value="AB_hydrolase_fold"/>
</dbReference>
<dbReference type="Gene3D" id="3.40.50.1820">
    <property type="entry name" value="alpha/beta hydrolase"/>
    <property type="match status" value="1"/>
</dbReference>
<evidence type="ECO:0000313" key="5">
    <source>
        <dbReference type="EMBL" id="MFC5405367.1"/>
    </source>
</evidence>
<keyword evidence="2" id="KW-0058">Aromatic hydrocarbons catabolism</keyword>
<evidence type="ECO:0000259" key="4">
    <source>
        <dbReference type="Pfam" id="PF06441"/>
    </source>
</evidence>
<dbReference type="PANTHER" id="PTHR21661">
    <property type="entry name" value="EPOXIDE HYDROLASE 1-RELATED"/>
    <property type="match status" value="1"/>
</dbReference>
<sequence>MIQLFQIHFPQEELDHLKVRLNQTRWPDDPEDAGWSMGTDLHYLRELTDYWKTQYDWRTHETQLNELPHFKTLVDDTWIHFVHVKSPKRNAIPLLLVHGWPDGFYRYHKVIPLLSGDFDLIVPSIPGFGFSDRRTTTPIKVAELFDKLMTQILGYTHFAACGGDIGTGIVSEISNRYPDVVRAIFLTDAGYPTGKEDPASLSEAERQFIRSTQSWVGSEGAYLRLQATKPQTLAYSLNDSPVGFAAWIISMIHSGAGDVGVEKAFGGKDELLTNLMIYWLTGTAGSAARMYWLTATMNQEKEAASALAKKGTVPAGIALFPREIQFPREWAERNFHVQSFKRMLYGGHFGVLEAPELYANELKSFIEQYYNA</sequence>
<proteinExistence type="inferred from homology"/>